<keyword evidence="3" id="KW-0813">Transport</keyword>
<feature type="transmembrane region" description="Helical" evidence="8">
    <location>
        <begin position="197"/>
        <end position="215"/>
    </location>
</feature>
<feature type="transmembrane region" description="Helical" evidence="8">
    <location>
        <begin position="336"/>
        <end position="357"/>
    </location>
</feature>
<dbReference type="Gene3D" id="1.10.3720.10">
    <property type="entry name" value="MetI-like"/>
    <property type="match status" value="1"/>
</dbReference>
<comment type="caution">
    <text evidence="10">The sequence shown here is derived from an EMBL/GenBank/DDBJ whole genome shotgun (WGS) entry which is preliminary data.</text>
</comment>
<dbReference type="Proteomes" id="UP001596099">
    <property type="component" value="Unassembled WGS sequence"/>
</dbReference>
<name>A0ABD5RLH0_9EURY</name>
<keyword evidence="6 8" id="KW-1133">Transmembrane helix</keyword>
<proteinExistence type="inferred from homology"/>
<dbReference type="RefSeq" id="WP_247414246.1">
    <property type="nucleotide sequence ID" value="NZ_JALLGW010000001.1"/>
</dbReference>
<evidence type="ECO:0000313" key="11">
    <source>
        <dbReference type="Proteomes" id="UP001596099"/>
    </source>
</evidence>
<feature type="transmembrane region" description="Helical" evidence="8">
    <location>
        <begin position="403"/>
        <end position="421"/>
    </location>
</feature>
<feature type="transmembrane region" description="Helical" evidence="8">
    <location>
        <begin position="26"/>
        <end position="47"/>
    </location>
</feature>
<feature type="transmembrane region" description="Helical" evidence="8">
    <location>
        <begin position="252"/>
        <end position="272"/>
    </location>
</feature>
<evidence type="ECO:0000256" key="6">
    <source>
        <dbReference type="ARBA" id="ARBA00022989"/>
    </source>
</evidence>
<protein>
    <recommendedName>
        <fullName evidence="8">Phosphate transport system permease protein PstA</fullName>
    </recommendedName>
</protein>
<keyword evidence="7 8" id="KW-0472">Membrane</keyword>
<keyword evidence="11" id="KW-1185">Reference proteome</keyword>
<feature type="transmembrane region" description="Helical" evidence="8">
    <location>
        <begin position="59"/>
        <end position="81"/>
    </location>
</feature>
<dbReference type="InterPro" id="IPR000515">
    <property type="entry name" value="MetI-like"/>
</dbReference>
<dbReference type="Pfam" id="PF00528">
    <property type="entry name" value="BPD_transp_1"/>
    <property type="match status" value="1"/>
</dbReference>
<feature type="transmembrane region" description="Helical" evidence="8">
    <location>
        <begin position="522"/>
        <end position="544"/>
    </location>
</feature>
<dbReference type="CDD" id="cd06261">
    <property type="entry name" value="TM_PBP2"/>
    <property type="match status" value="1"/>
</dbReference>
<comment type="similarity">
    <text evidence="2 8">Belongs to the binding-protein-dependent transport system permease family. CysTW subfamily.</text>
</comment>
<dbReference type="GO" id="GO:0005886">
    <property type="term" value="C:plasma membrane"/>
    <property type="evidence" value="ECO:0007669"/>
    <property type="project" value="UniProtKB-SubCell"/>
</dbReference>
<sequence length="552" mass="57681">MATDTDTSAVDGFGQVSRTVGTVFRYVLLAATLFGIVVLGILLVYVANDAIQPLTADPGWHLTFFAVLVLPSLVVGGYLAYTNPAALGIGLSVIGLLVVALMFAAGASLIFVDIISPLAWLGVVLATLVPAALVVGIVRLDHRIPFLARLGLTVGLFYLSYFGLFGPLGWQVGLPQVVPRLSAIVVLYVPYIPTRPMTMALTLGLPVALVVGGFFTRANGTRAGRVAAVVAFAVTVAAGVVGPYLGFTPVPATILAAMAVVPTGAYAANVAVNRPDLRVGLLLSAILFGGAYLGAYVVATLGFAGPQSWVDWQFLTSAHSSTAVDAGLYPAIGGSIMLMVVVAVLSFPVGVGAAVYLEEYAPDNRFTRIIDVNISNLAGVPSVVYGLLGLGLLVTYLDQPSGSLFVAGAALGLLILPIVIISSREAIRSVPSDMREASYGMGATRWQTVRNVVLPRAFPGILTGTILALGRAIGETAPLIMVGVASVQYNLPGQLSDKMTAMPMQVYVWASTFASDDFYQRAVPAGVVVLVVVLLAMNSAAIVLRNRYQREN</sequence>
<feature type="transmembrane region" description="Helical" evidence="8">
    <location>
        <begin position="88"/>
        <end position="112"/>
    </location>
</feature>
<comment type="subcellular location">
    <subcellularLocation>
        <location evidence="1 8">Cell membrane</location>
        <topology evidence="1 8">Multi-pass membrane protein</topology>
    </subcellularLocation>
</comment>
<dbReference type="EMBL" id="JBHSQH010000001">
    <property type="protein sequence ID" value="MFC5971345.1"/>
    <property type="molecule type" value="Genomic_DNA"/>
</dbReference>
<evidence type="ECO:0000256" key="3">
    <source>
        <dbReference type="ARBA" id="ARBA00022448"/>
    </source>
</evidence>
<feature type="transmembrane region" description="Helical" evidence="8">
    <location>
        <begin position="150"/>
        <end position="170"/>
    </location>
</feature>
<dbReference type="SUPFAM" id="SSF161098">
    <property type="entry name" value="MetI-like"/>
    <property type="match status" value="1"/>
</dbReference>
<organism evidence="10 11">
    <name type="scientific">Halomarina salina</name>
    <dbReference type="NCBI Taxonomy" id="1872699"/>
    <lineage>
        <taxon>Archaea</taxon>
        <taxon>Methanobacteriati</taxon>
        <taxon>Methanobacteriota</taxon>
        <taxon>Stenosarchaea group</taxon>
        <taxon>Halobacteria</taxon>
        <taxon>Halobacteriales</taxon>
        <taxon>Natronomonadaceae</taxon>
        <taxon>Halomarina</taxon>
    </lineage>
</organism>
<comment type="caution">
    <text evidence="8">Lacks conserved residue(s) required for the propagation of feature annotation.</text>
</comment>
<evidence type="ECO:0000259" key="9">
    <source>
        <dbReference type="PROSITE" id="PS50928"/>
    </source>
</evidence>
<evidence type="ECO:0000256" key="5">
    <source>
        <dbReference type="ARBA" id="ARBA00022692"/>
    </source>
</evidence>
<dbReference type="PROSITE" id="PS50928">
    <property type="entry name" value="ABC_TM1"/>
    <property type="match status" value="1"/>
</dbReference>
<evidence type="ECO:0000256" key="4">
    <source>
        <dbReference type="ARBA" id="ARBA00022475"/>
    </source>
</evidence>
<dbReference type="AlphaFoldDB" id="A0ABD5RLH0"/>
<dbReference type="InterPro" id="IPR035906">
    <property type="entry name" value="MetI-like_sf"/>
</dbReference>
<evidence type="ECO:0000256" key="8">
    <source>
        <dbReference type="RuleBase" id="RU363043"/>
    </source>
</evidence>
<keyword evidence="4 8" id="KW-1003">Cell membrane</keyword>
<evidence type="ECO:0000256" key="1">
    <source>
        <dbReference type="ARBA" id="ARBA00004651"/>
    </source>
</evidence>
<accession>A0ABD5RLH0</accession>
<evidence type="ECO:0000313" key="10">
    <source>
        <dbReference type="EMBL" id="MFC5971345.1"/>
    </source>
</evidence>
<feature type="transmembrane region" description="Helical" evidence="8">
    <location>
        <begin position="279"/>
        <end position="304"/>
    </location>
</feature>
<evidence type="ECO:0000256" key="2">
    <source>
        <dbReference type="ARBA" id="ARBA00007069"/>
    </source>
</evidence>
<dbReference type="NCBIfam" id="TIGR00974">
    <property type="entry name" value="3a0107s02c"/>
    <property type="match status" value="1"/>
</dbReference>
<keyword evidence="5 8" id="KW-0812">Transmembrane</keyword>
<gene>
    <name evidence="10" type="primary">pstA</name>
    <name evidence="10" type="ORF">ACFPYI_08395</name>
</gene>
<dbReference type="InterPro" id="IPR005672">
    <property type="entry name" value="Phosphate_PstA"/>
</dbReference>
<dbReference type="PANTHER" id="PTHR43470:SF5">
    <property type="entry name" value="PHOSPHATE TRANSPORT SYSTEM PERMEASE PROTEIN PSTA"/>
    <property type="match status" value="1"/>
</dbReference>
<feature type="transmembrane region" description="Helical" evidence="8">
    <location>
        <begin position="118"/>
        <end position="138"/>
    </location>
</feature>
<evidence type="ECO:0000256" key="7">
    <source>
        <dbReference type="ARBA" id="ARBA00023136"/>
    </source>
</evidence>
<reference evidence="10 11" key="1">
    <citation type="journal article" date="2019" name="Int. J. Syst. Evol. Microbiol.">
        <title>The Global Catalogue of Microorganisms (GCM) 10K type strain sequencing project: providing services to taxonomists for standard genome sequencing and annotation.</title>
        <authorList>
            <consortium name="The Broad Institute Genomics Platform"/>
            <consortium name="The Broad Institute Genome Sequencing Center for Infectious Disease"/>
            <person name="Wu L."/>
            <person name="Ma J."/>
        </authorList>
    </citation>
    <scope>NUCLEOTIDE SEQUENCE [LARGE SCALE GENOMIC DNA]</scope>
    <source>
        <strain evidence="10 11">CGMCC 1.12543</strain>
    </source>
</reference>
<feature type="transmembrane region" description="Helical" evidence="8">
    <location>
        <begin position="453"/>
        <end position="473"/>
    </location>
</feature>
<feature type="domain" description="ABC transmembrane type-1" evidence="9">
    <location>
        <begin position="332"/>
        <end position="540"/>
    </location>
</feature>
<feature type="transmembrane region" description="Helical" evidence="8">
    <location>
        <begin position="227"/>
        <end position="246"/>
    </location>
</feature>
<feature type="transmembrane region" description="Helical" evidence="8">
    <location>
        <begin position="377"/>
        <end position="397"/>
    </location>
</feature>
<dbReference type="PANTHER" id="PTHR43470">
    <property type="entry name" value="PHOSPHATE TRANSPORT SYSTEM PERMEASE PROTEIN PSTA-RELATED"/>
    <property type="match status" value="1"/>
</dbReference>